<keyword evidence="3" id="KW-1185">Reference proteome</keyword>
<dbReference type="RefSeq" id="XP_008612610.1">
    <property type="nucleotide sequence ID" value="XM_008614388.1"/>
</dbReference>
<protein>
    <submittedName>
        <fullName evidence="2">Uncharacterized protein</fullName>
    </submittedName>
</protein>
<dbReference type="GeneID" id="19949225"/>
<dbReference type="Proteomes" id="UP000030762">
    <property type="component" value="Unassembled WGS sequence"/>
</dbReference>
<name>T0QJ90_SAPDV</name>
<dbReference type="VEuPathDB" id="FungiDB:SDRG_08498"/>
<organism evidence="2 3">
    <name type="scientific">Saprolegnia diclina (strain VS20)</name>
    <dbReference type="NCBI Taxonomy" id="1156394"/>
    <lineage>
        <taxon>Eukaryota</taxon>
        <taxon>Sar</taxon>
        <taxon>Stramenopiles</taxon>
        <taxon>Oomycota</taxon>
        <taxon>Saprolegniomycetes</taxon>
        <taxon>Saprolegniales</taxon>
        <taxon>Saprolegniaceae</taxon>
        <taxon>Saprolegnia</taxon>
    </lineage>
</organism>
<sequence length="166" mass="18557">MDSTIAMVLVSFSQGRTPDDSSEAPSRGNRAASLAQIRRNLMTRRHKLSTAQLHRSELIAQFEAAPPRKGPREKRSVVYASQDDTLATPADAATGRLCRYSTGKCRHVRAQKADGTYLNLCHMHRIRANANQRKLDRKKSLRLRQCNQANGLVHTWRAPHASTQSA</sequence>
<feature type="region of interest" description="Disordered" evidence="1">
    <location>
        <begin position="12"/>
        <end position="31"/>
    </location>
</feature>
<dbReference type="EMBL" id="JH767157">
    <property type="protein sequence ID" value="EQC33815.1"/>
    <property type="molecule type" value="Genomic_DNA"/>
</dbReference>
<dbReference type="AlphaFoldDB" id="T0QJ90"/>
<dbReference type="OrthoDB" id="79568at2759"/>
<evidence type="ECO:0000256" key="1">
    <source>
        <dbReference type="SAM" id="MobiDB-lite"/>
    </source>
</evidence>
<proteinExistence type="predicted"/>
<evidence type="ECO:0000313" key="2">
    <source>
        <dbReference type="EMBL" id="EQC33815.1"/>
    </source>
</evidence>
<accession>T0QJ90</accession>
<dbReference type="InParanoid" id="T0QJ90"/>
<reference evidence="2 3" key="1">
    <citation type="submission" date="2012-04" db="EMBL/GenBank/DDBJ databases">
        <title>The Genome Sequence of Saprolegnia declina VS20.</title>
        <authorList>
            <consortium name="The Broad Institute Genome Sequencing Platform"/>
            <person name="Russ C."/>
            <person name="Nusbaum C."/>
            <person name="Tyler B."/>
            <person name="van West P."/>
            <person name="Dieguez-Uribeondo J."/>
            <person name="de Bruijn I."/>
            <person name="Tripathy S."/>
            <person name="Jiang R."/>
            <person name="Young S.K."/>
            <person name="Zeng Q."/>
            <person name="Gargeya S."/>
            <person name="Fitzgerald M."/>
            <person name="Haas B."/>
            <person name="Abouelleil A."/>
            <person name="Alvarado L."/>
            <person name="Arachchi H.M."/>
            <person name="Berlin A."/>
            <person name="Chapman S.B."/>
            <person name="Goldberg J."/>
            <person name="Griggs A."/>
            <person name="Gujja S."/>
            <person name="Hansen M."/>
            <person name="Howarth C."/>
            <person name="Imamovic A."/>
            <person name="Larimer J."/>
            <person name="McCowen C."/>
            <person name="Montmayeur A."/>
            <person name="Murphy C."/>
            <person name="Neiman D."/>
            <person name="Pearson M."/>
            <person name="Priest M."/>
            <person name="Roberts A."/>
            <person name="Saif S."/>
            <person name="Shea T."/>
            <person name="Sisk P."/>
            <person name="Sykes S."/>
            <person name="Wortman J."/>
            <person name="Nusbaum C."/>
            <person name="Birren B."/>
        </authorList>
    </citation>
    <scope>NUCLEOTIDE SEQUENCE [LARGE SCALE GENOMIC DNA]</scope>
    <source>
        <strain evidence="2 3">VS20</strain>
    </source>
</reference>
<dbReference type="OMA" id="CHMHRIR"/>
<evidence type="ECO:0000313" key="3">
    <source>
        <dbReference type="Proteomes" id="UP000030762"/>
    </source>
</evidence>
<gene>
    <name evidence="2" type="ORF">SDRG_08498</name>
</gene>